<dbReference type="Proteomes" id="UP000736672">
    <property type="component" value="Unassembled WGS sequence"/>
</dbReference>
<organism evidence="1 2">
    <name type="scientific">Fusarium solani</name>
    <name type="common">Filamentous fungus</name>
    <dbReference type="NCBI Taxonomy" id="169388"/>
    <lineage>
        <taxon>Eukaryota</taxon>
        <taxon>Fungi</taxon>
        <taxon>Dikarya</taxon>
        <taxon>Ascomycota</taxon>
        <taxon>Pezizomycotina</taxon>
        <taxon>Sordariomycetes</taxon>
        <taxon>Hypocreomycetidae</taxon>
        <taxon>Hypocreales</taxon>
        <taxon>Nectriaceae</taxon>
        <taxon>Fusarium</taxon>
        <taxon>Fusarium solani species complex</taxon>
    </lineage>
</organism>
<dbReference type="AlphaFoldDB" id="A0A9P9GL01"/>
<feature type="non-terminal residue" evidence="1">
    <location>
        <position position="119"/>
    </location>
</feature>
<evidence type="ECO:0000313" key="2">
    <source>
        <dbReference type="Proteomes" id="UP000736672"/>
    </source>
</evidence>
<feature type="non-terminal residue" evidence="1">
    <location>
        <position position="1"/>
    </location>
</feature>
<name>A0A9P9GL01_FUSSL</name>
<accession>A0A9P9GL01</accession>
<sequence>ILESETTRHLHFVGIPPVTVLLMPINVSIQCQRNRPWQQNDVSQKGLPCAASFACTDYKVQSRMPKRVAPEPRGTRTTDVDGRVVLSQCDPYSLYMQLSRCRTLDGIMLLSKVRERDLV</sequence>
<reference evidence="1" key="1">
    <citation type="journal article" date="2021" name="Nat. Commun.">
        <title>Genetic determinants of endophytism in the Arabidopsis root mycobiome.</title>
        <authorList>
            <person name="Mesny F."/>
            <person name="Miyauchi S."/>
            <person name="Thiergart T."/>
            <person name="Pickel B."/>
            <person name="Atanasova L."/>
            <person name="Karlsson M."/>
            <person name="Huettel B."/>
            <person name="Barry K.W."/>
            <person name="Haridas S."/>
            <person name="Chen C."/>
            <person name="Bauer D."/>
            <person name="Andreopoulos W."/>
            <person name="Pangilinan J."/>
            <person name="LaButti K."/>
            <person name="Riley R."/>
            <person name="Lipzen A."/>
            <person name="Clum A."/>
            <person name="Drula E."/>
            <person name="Henrissat B."/>
            <person name="Kohler A."/>
            <person name="Grigoriev I.V."/>
            <person name="Martin F.M."/>
            <person name="Hacquard S."/>
        </authorList>
    </citation>
    <scope>NUCLEOTIDE SEQUENCE</scope>
    <source>
        <strain evidence="1">FSSC 5 MPI-SDFR-AT-0091</strain>
    </source>
</reference>
<comment type="caution">
    <text evidence="1">The sequence shown here is derived from an EMBL/GenBank/DDBJ whole genome shotgun (WGS) entry which is preliminary data.</text>
</comment>
<evidence type="ECO:0000313" key="1">
    <source>
        <dbReference type="EMBL" id="KAH7240467.1"/>
    </source>
</evidence>
<dbReference type="OrthoDB" id="5101767at2759"/>
<dbReference type="EMBL" id="JAGTJS010000020">
    <property type="protein sequence ID" value="KAH7240467.1"/>
    <property type="molecule type" value="Genomic_DNA"/>
</dbReference>
<proteinExistence type="predicted"/>
<protein>
    <submittedName>
        <fullName evidence="1">Uncharacterized protein</fullName>
    </submittedName>
</protein>
<gene>
    <name evidence="1" type="ORF">B0J15DRAFT_374563</name>
</gene>
<keyword evidence="2" id="KW-1185">Reference proteome</keyword>